<dbReference type="Ensembl" id="ENSHHUT00000035294.1">
    <property type="protein sequence ID" value="ENSHHUP00000033935.1"/>
    <property type="gene ID" value="ENSHHUG00000021399.1"/>
</dbReference>
<sequence length="172" mass="19037">MGLAARPALARAVALHSTVPEFPEVNALVGGAAVQAEVQVLVVSVFYRVHYFLWHPHSKGQVSAHLPDHDSCTDVECVDLHMLPRHLIHNAQRVGPVAVSTVLGAVGERSRQLVCLCVIHLLVHTLLEVLEDDCQLYREREGRRLELAVSTTIANMFQYGSGLLMMKIARYI</sequence>
<reference evidence="1" key="2">
    <citation type="submission" date="2025-08" db="UniProtKB">
        <authorList>
            <consortium name="Ensembl"/>
        </authorList>
    </citation>
    <scope>IDENTIFICATION</scope>
</reference>
<organism evidence="1 2">
    <name type="scientific">Hucho hucho</name>
    <name type="common">huchen</name>
    <dbReference type="NCBI Taxonomy" id="62062"/>
    <lineage>
        <taxon>Eukaryota</taxon>
        <taxon>Metazoa</taxon>
        <taxon>Chordata</taxon>
        <taxon>Craniata</taxon>
        <taxon>Vertebrata</taxon>
        <taxon>Euteleostomi</taxon>
        <taxon>Actinopterygii</taxon>
        <taxon>Neopterygii</taxon>
        <taxon>Teleostei</taxon>
        <taxon>Protacanthopterygii</taxon>
        <taxon>Salmoniformes</taxon>
        <taxon>Salmonidae</taxon>
        <taxon>Salmoninae</taxon>
        <taxon>Hucho</taxon>
    </lineage>
</organism>
<protein>
    <submittedName>
        <fullName evidence="1">Uncharacterized protein</fullName>
    </submittedName>
</protein>
<proteinExistence type="predicted"/>
<dbReference type="AlphaFoldDB" id="A0A4W5M9C8"/>
<accession>A0A4W5M9C8</accession>
<evidence type="ECO:0000313" key="1">
    <source>
        <dbReference type="Ensembl" id="ENSHHUP00000033935.1"/>
    </source>
</evidence>
<reference evidence="1" key="3">
    <citation type="submission" date="2025-09" db="UniProtKB">
        <authorList>
            <consortium name="Ensembl"/>
        </authorList>
    </citation>
    <scope>IDENTIFICATION</scope>
</reference>
<dbReference type="GeneTree" id="ENSGT00940000174630"/>
<reference evidence="2" key="1">
    <citation type="submission" date="2018-06" db="EMBL/GenBank/DDBJ databases">
        <title>Genome assembly of Danube salmon.</title>
        <authorList>
            <person name="Macqueen D.J."/>
            <person name="Gundappa M.K."/>
        </authorList>
    </citation>
    <scope>NUCLEOTIDE SEQUENCE [LARGE SCALE GENOMIC DNA]</scope>
</reference>
<dbReference type="Proteomes" id="UP000314982">
    <property type="component" value="Unassembled WGS sequence"/>
</dbReference>
<name>A0A4W5M9C8_9TELE</name>
<keyword evidence="2" id="KW-1185">Reference proteome</keyword>
<evidence type="ECO:0000313" key="2">
    <source>
        <dbReference type="Proteomes" id="UP000314982"/>
    </source>
</evidence>